<dbReference type="RefSeq" id="WP_013159878.1">
    <property type="nucleotide sequence ID" value="NC_014214.1"/>
</dbReference>
<proteinExistence type="predicted"/>
<evidence type="ECO:0000313" key="1">
    <source>
        <dbReference type="EMBL" id="ADH65404.1"/>
    </source>
</evidence>
<reference evidence="1 2" key="1">
    <citation type="journal article" date="2010" name="Stand. Genomic Sci.">
        <title>Complete genome sequence of Meiothermus silvanus type strain (VI-R2).</title>
        <authorList>
            <person name="Sikorski J."/>
            <person name="Tindall B.J."/>
            <person name="Lowry S."/>
            <person name="Lucas S."/>
            <person name="Nolan M."/>
            <person name="Copeland A."/>
            <person name="Glavina Del Rio T."/>
            <person name="Tice H."/>
            <person name="Cheng J.F."/>
            <person name="Han C."/>
            <person name="Pitluck S."/>
            <person name="Liolios K."/>
            <person name="Ivanova N."/>
            <person name="Mavromatis K."/>
            <person name="Mikhailova N."/>
            <person name="Pati A."/>
            <person name="Goodwin L."/>
            <person name="Chen A."/>
            <person name="Palaniappan K."/>
            <person name="Land M."/>
            <person name="Hauser L."/>
            <person name="Chang Y.J."/>
            <person name="Jeffries C.D."/>
            <person name="Rohde M."/>
            <person name="Goker M."/>
            <person name="Woyke T."/>
            <person name="Bristow J."/>
            <person name="Eisen J.A."/>
            <person name="Markowitz V."/>
            <person name="Hugenholtz P."/>
            <person name="Kyrpides N.C."/>
            <person name="Klenk H.P."/>
            <person name="Lapidus A."/>
        </authorList>
    </citation>
    <scope>NUCLEOTIDE SEQUENCE [LARGE SCALE GENOMIC DNA]</scope>
    <source>
        <strain evidence="2">ATCC 700542 / DSM 9946 / VI-R2</strain>
        <plasmid evidence="2">Plasmid pMESIL02</plasmid>
    </source>
</reference>
<name>D7BJP8_ALLS1</name>
<organism evidence="1 2">
    <name type="scientific">Allomeiothermus silvanus (strain ATCC 700542 / DSM 9946 / NBRC 106475 / NCIMB 13440 / VI-R2)</name>
    <name type="common">Thermus silvanus</name>
    <dbReference type="NCBI Taxonomy" id="526227"/>
    <lineage>
        <taxon>Bacteria</taxon>
        <taxon>Thermotogati</taxon>
        <taxon>Deinococcota</taxon>
        <taxon>Deinococci</taxon>
        <taxon>Thermales</taxon>
        <taxon>Thermaceae</taxon>
        <taxon>Allomeiothermus</taxon>
    </lineage>
</organism>
<geneLocation type="plasmid" evidence="1 2">
    <name>pMESIL02</name>
</geneLocation>
<accession>D7BJP8</accession>
<keyword evidence="1" id="KW-0614">Plasmid</keyword>
<dbReference type="AlphaFoldDB" id="D7BJP8"/>
<protein>
    <submittedName>
        <fullName evidence="1">Uncharacterized protein</fullName>
    </submittedName>
</protein>
<dbReference type="HOGENOM" id="CLU_1658731_0_0_0"/>
<evidence type="ECO:0000313" key="2">
    <source>
        <dbReference type="Proteomes" id="UP000001916"/>
    </source>
</evidence>
<dbReference type="Proteomes" id="UP000001916">
    <property type="component" value="Plasmid pMESIL02"/>
</dbReference>
<gene>
    <name evidence="1" type="ORF">Mesil_3614</name>
</gene>
<sequence length="159" mass="17963">MKTFGEVIEELRQEAGLAGKAFLLFWGKDRASCAESLERLVREGHQEYPWILPVATQIYREILERGYRVVLVSFPEDGQVRWVGRTMTFYGPEELRQVARLAHLGVRLRREGDRLLAQGAPQEEVEPVADLLLAVLQNGEDLLAAEVLARLQPKPGVEA</sequence>
<dbReference type="KEGG" id="msv:Mesil_3614"/>
<dbReference type="EMBL" id="CP002044">
    <property type="protein sequence ID" value="ADH65404.1"/>
    <property type="molecule type" value="Genomic_DNA"/>
</dbReference>
<keyword evidence="2" id="KW-1185">Reference proteome</keyword>